<dbReference type="Gene3D" id="3.90.190.10">
    <property type="entry name" value="Protein tyrosine phosphatase superfamily"/>
    <property type="match status" value="1"/>
</dbReference>
<gene>
    <name evidence="2" type="ORF">FC98_GL000768</name>
</gene>
<dbReference type="PATRIC" id="fig|1423766.4.peg.787"/>
<dbReference type="PANTHER" id="PTHR31126">
    <property type="entry name" value="TYROSINE-PROTEIN PHOSPHATASE"/>
    <property type="match status" value="1"/>
</dbReference>
<dbReference type="InterPro" id="IPR026893">
    <property type="entry name" value="Tyr/Ser_Pase_IphP-type"/>
</dbReference>
<dbReference type="RefSeq" id="WP_008857685.1">
    <property type="nucleotide sequence ID" value="NZ_AZEB01000015.1"/>
</dbReference>
<name>A0A0R1NV53_9LACO</name>
<organism evidence="2 3">
    <name type="scientific">Lentilactobacillus kisonensis DSM 19906 = JCM 15041</name>
    <dbReference type="NCBI Taxonomy" id="1423766"/>
    <lineage>
        <taxon>Bacteria</taxon>
        <taxon>Bacillati</taxon>
        <taxon>Bacillota</taxon>
        <taxon>Bacilli</taxon>
        <taxon>Lactobacillales</taxon>
        <taxon>Lactobacillaceae</taxon>
        <taxon>Lentilactobacillus</taxon>
    </lineage>
</organism>
<dbReference type="GO" id="GO:0004721">
    <property type="term" value="F:phosphoprotein phosphatase activity"/>
    <property type="evidence" value="ECO:0007669"/>
    <property type="project" value="InterPro"/>
</dbReference>
<dbReference type="PANTHER" id="PTHR31126:SF1">
    <property type="entry name" value="TYROSINE SPECIFIC PROTEIN PHOSPHATASES DOMAIN-CONTAINING PROTEIN"/>
    <property type="match status" value="1"/>
</dbReference>
<evidence type="ECO:0000313" key="3">
    <source>
        <dbReference type="Proteomes" id="UP000051439"/>
    </source>
</evidence>
<dbReference type="EMBL" id="AZEB01000015">
    <property type="protein sequence ID" value="KRL21434.1"/>
    <property type="molecule type" value="Genomic_DNA"/>
</dbReference>
<evidence type="ECO:0000256" key="1">
    <source>
        <dbReference type="ARBA" id="ARBA00009580"/>
    </source>
</evidence>
<dbReference type="Proteomes" id="UP000051439">
    <property type="component" value="Unassembled WGS sequence"/>
</dbReference>
<comment type="caution">
    <text evidence="2">The sequence shown here is derived from an EMBL/GenBank/DDBJ whole genome shotgun (WGS) entry which is preliminary data.</text>
</comment>
<dbReference type="SUPFAM" id="SSF52799">
    <property type="entry name" value="(Phosphotyrosine protein) phosphatases II"/>
    <property type="match status" value="1"/>
</dbReference>
<keyword evidence="3" id="KW-1185">Reference proteome</keyword>
<accession>A0A0R1NV53</accession>
<comment type="similarity">
    <text evidence="1">Belongs to the protein-tyrosine phosphatase family.</text>
</comment>
<evidence type="ECO:0008006" key="4">
    <source>
        <dbReference type="Google" id="ProtNLM"/>
    </source>
</evidence>
<sequence>MNEKYVTRMVLLVVSIIYWGAFQPTLVKASSQSVYGTPVHLTGTVNTHDLGGIITKNDHHIKKGLLIRSDALSHLTKKDKWQLTQQKHVGTIIDFRSAGEIKIAKDRNLSGIIYRHDSVMANRNFGVHTRRQYANQLANKHANSMQLFYQKMVTNPYSIKAYHTFANQLLNRKQGAYLYHCTYGKDRTGIATMLILSCLGVSKQTIMKNYLASNKALKALTHTEYRQLKRITHNQRALANFKRSKAAKRSYLNAAYRAIDQHYGSMNRYLNVALGLSTRKIHALRTIYLTK</sequence>
<evidence type="ECO:0000313" key="2">
    <source>
        <dbReference type="EMBL" id="KRL21434.1"/>
    </source>
</evidence>
<dbReference type="Pfam" id="PF13350">
    <property type="entry name" value="Y_phosphatase3"/>
    <property type="match status" value="1"/>
</dbReference>
<dbReference type="InterPro" id="IPR029021">
    <property type="entry name" value="Prot-tyrosine_phosphatase-like"/>
</dbReference>
<reference evidence="2 3" key="1">
    <citation type="journal article" date="2015" name="Genome Announc.">
        <title>Expanding the biotechnology potential of lactobacilli through comparative genomics of 213 strains and associated genera.</title>
        <authorList>
            <person name="Sun Z."/>
            <person name="Harris H.M."/>
            <person name="McCann A."/>
            <person name="Guo C."/>
            <person name="Argimon S."/>
            <person name="Zhang W."/>
            <person name="Yang X."/>
            <person name="Jeffery I.B."/>
            <person name="Cooney J.C."/>
            <person name="Kagawa T.F."/>
            <person name="Liu W."/>
            <person name="Song Y."/>
            <person name="Salvetti E."/>
            <person name="Wrobel A."/>
            <person name="Rasinkangas P."/>
            <person name="Parkhill J."/>
            <person name="Rea M.C."/>
            <person name="O'Sullivan O."/>
            <person name="Ritari J."/>
            <person name="Douillard F.P."/>
            <person name="Paul Ross R."/>
            <person name="Yang R."/>
            <person name="Briner A.E."/>
            <person name="Felis G.E."/>
            <person name="de Vos W.M."/>
            <person name="Barrangou R."/>
            <person name="Klaenhammer T.R."/>
            <person name="Caufield P.W."/>
            <person name="Cui Y."/>
            <person name="Zhang H."/>
            <person name="O'Toole P.W."/>
        </authorList>
    </citation>
    <scope>NUCLEOTIDE SEQUENCE [LARGE SCALE GENOMIC DNA]</scope>
    <source>
        <strain evidence="2 3">DSM 19906</strain>
    </source>
</reference>
<dbReference type="AlphaFoldDB" id="A0A0R1NV53"/>
<proteinExistence type="inferred from homology"/>
<protein>
    <recommendedName>
        <fullName evidence="4">Protein tyrosine serine phosphatase</fullName>
    </recommendedName>
</protein>